<name>A0A069ATU5_CLODI</name>
<sequence length="40" mass="4285">MIAAGALTLLTHSSYPDLIIGMIVFVIVLFGARNILKLAK</sequence>
<reference evidence="2" key="1">
    <citation type="submission" date="2014-07" db="EMBL/GenBank/DDBJ databases">
        <authorList>
            <person name="Monot Marc"/>
        </authorList>
    </citation>
    <scope>NUCLEOTIDE SEQUENCE</scope>
    <source>
        <strain evidence="2">7032989</strain>
    </source>
</reference>
<proteinExistence type="predicted"/>
<keyword evidence="1" id="KW-1133">Transmembrane helix</keyword>
<dbReference type="AlphaFoldDB" id="A0A069ATU5"/>
<keyword evidence="1" id="KW-0812">Transmembrane</keyword>
<evidence type="ECO:0000256" key="1">
    <source>
        <dbReference type="SAM" id="Phobius"/>
    </source>
</evidence>
<organism evidence="2">
    <name type="scientific">Clostridioides difficile</name>
    <name type="common">Peptoclostridium difficile</name>
    <dbReference type="NCBI Taxonomy" id="1496"/>
    <lineage>
        <taxon>Bacteria</taxon>
        <taxon>Bacillati</taxon>
        <taxon>Bacillota</taxon>
        <taxon>Clostridia</taxon>
        <taxon>Peptostreptococcales</taxon>
        <taxon>Peptostreptococcaceae</taxon>
        <taxon>Clostridioides</taxon>
    </lineage>
</organism>
<evidence type="ECO:0000313" key="2">
    <source>
        <dbReference type="EMBL" id="CDT68025.1"/>
    </source>
</evidence>
<accession>A0A069ATU5</accession>
<dbReference type="EMBL" id="LK933331">
    <property type="protein sequence ID" value="CDT68025.1"/>
    <property type="molecule type" value="Genomic_DNA"/>
</dbReference>
<gene>
    <name evidence="2" type="ORF">BN1095_6330002</name>
</gene>
<keyword evidence="1" id="KW-0472">Membrane</keyword>
<protein>
    <submittedName>
        <fullName evidence="2">Uncharacterized protein</fullName>
    </submittedName>
</protein>
<feature type="transmembrane region" description="Helical" evidence="1">
    <location>
        <begin position="18"/>
        <end position="36"/>
    </location>
</feature>